<keyword evidence="2" id="KW-0175">Coiled coil</keyword>
<dbReference type="Gene3D" id="1.20.5.170">
    <property type="match status" value="1"/>
</dbReference>
<name>A0A0U1LLV7_TALIS</name>
<comment type="similarity">
    <text evidence="1">Belongs to the ATG16 family.</text>
</comment>
<evidence type="ECO:0000313" key="6">
    <source>
        <dbReference type="Proteomes" id="UP000054383"/>
    </source>
</evidence>
<dbReference type="OMA" id="VQACSQM"/>
<evidence type="ECO:0000259" key="4">
    <source>
        <dbReference type="Pfam" id="PF08614"/>
    </source>
</evidence>
<dbReference type="Proteomes" id="UP000054383">
    <property type="component" value="Unassembled WGS sequence"/>
</dbReference>
<evidence type="ECO:0000256" key="1">
    <source>
        <dbReference type="ARBA" id="ARBA00005331"/>
    </source>
</evidence>
<dbReference type="AlphaFoldDB" id="A0A0U1LLV7"/>
<protein>
    <submittedName>
        <fullName evidence="5">Autophagy protein 16</fullName>
    </submittedName>
</protein>
<gene>
    <name evidence="5" type="ORF">PISL3812_01340</name>
</gene>
<feature type="coiled-coil region" evidence="2">
    <location>
        <begin position="218"/>
        <end position="322"/>
    </location>
</feature>
<dbReference type="OrthoDB" id="8949486at2759"/>
<dbReference type="CDD" id="cd22887">
    <property type="entry name" value="Atg16_CCD"/>
    <property type="match status" value="1"/>
</dbReference>
<reference evidence="5 6" key="1">
    <citation type="submission" date="2015-04" db="EMBL/GenBank/DDBJ databases">
        <authorList>
            <person name="Syromyatnikov M.Y."/>
            <person name="Popov V.N."/>
        </authorList>
    </citation>
    <scope>NUCLEOTIDE SEQUENCE [LARGE SCALE GENOMIC DNA]</scope>
    <source>
        <strain evidence="5">WF-38-12</strain>
    </source>
</reference>
<feature type="region of interest" description="Disordered" evidence="3">
    <location>
        <begin position="172"/>
        <end position="217"/>
    </location>
</feature>
<keyword evidence="6" id="KW-1185">Reference proteome</keyword>
<feature type="region of interest" description="Disordered" evidence="3">
    <location>
        <begin position="107"/>
        <end position="128"/>
    </location>
</feature>
<dbReference type="STRING" id="28573.A0A0U1LLV7"/>
<feature type="region of interest" description="Disordered" evidence="3">
    <location>
        <begin position="43"/>
        <end position="66"/>
    </location>
</feature>
<organism evidence="5 6">
    <name type="scientific">Talaromyces islandicus</name>
    <name type="common">Penicillium islandicum</name>
    <dbReference type="NCBI Taxonomy" id="28573"/>
    <lineage>
        <taxon>Eukaryota</taxon>
        <taxon>Fungi</taxon>
        <taxon>Dikarya</taxon>
        <taxon>Ascomycota</taxon>
        <taxon>Pezizomycotina</taxon>
        <taxon>Eurotiomycetes</taxon>
        <taxon>Eurotiomycetidae</taxon>
        <taxon>Eurotiales</taxon>
        <taxon>Trichocomaceae</taxon>
        <taxon>Talaromyces</taxon>
        <taxon>Talaromyces sect. Islandici</taxon>
    </lineage>
</organism>
<feature type="compositionally biased region" description="Basic and acidic residues" evidence="3">
    <location>
        <begin position="178"/>
        <end position="190"/>
    </location>
</feature>
<feature type="domain" description="Autophagy-related protein 16" evidence="4">
    <location>
        <begin position="141"/>
        <end position="335"/>
    </location>
</feature>
<dbReference type="InterPro" id="IPR009057">
    <property type="entry name" value="Homeodomain-like_sf"/>
</dbReference>
<evidence type="ECO:0000313" key="5">
    <source>
        <dbReference type="EMBL" id="CRG83991.1"/>
    </source>
</evidence>
<dbReference type="EMBL" id="CVMT01000001">
    <property type="protein sequence ID" value="CRG83991.1"/>
    <property type="molecule type" value="Genomic_DNA"/>
</dbReference>
<feature type="compositionally biased region" description="Basic and acidic residues" evidence="3">
    <location>
        <begin position="44"/>
        <end position="55"/>
    </location>
</feature>
<dbReference type="InterPro" id="IPR013923">
    <property type="entry name" value="Autophagy-rel_prot_16_dom"/>
</dbReference>
<evidence type="ECO:0000256" key="3">
    <source>
        <dbReference type="SAM" id="MobiDB-lite"/>
    </source>
</evidence>
<proteinExistence type="inferred from homology"/>
<dbReference type="SUPFAM" id="SSF46689">
    <property type="entry name" value="Homeodomain-like"/>
    <property type="match status" value="1"/>
</dbReference>
<dbReference type="Pfam" id="PF08614">
    <property type="entry name" value="ATG16"/>
    <property type="match status" value="1"/>
</dbReference>
<sequence length="340" mass="38813">MPRRRELTPQMRSRICELKSIGLSYAQVHQRYPEIPLGTIRSTIRREKDRDDNKTVPRSGRPRKISEEELERLRGLLSSGMTCKDLMKEIDADIHKRTLQRTLQALRKQNKQKGRQAPRPVSKTESKPEVISLVMANWRDEYHAALLVRDEREQANSSLYDAYSRLADRTAGLSTASKEQHHHQTSEEKASPAPQRKGTATAVESAQDKTGMASQTQLATARADLAAAQRSRAEIQDRLARTNAELDKLKAKSQQDTRKIASLEGERTHLTLRLKDRDLELRGKAKLLDNVQDELASLNLQLNMAEDRSSKLQRENKELVDRWMARMGQEADAMNEASRF</sequence>
<evidence type="ECO:0000256" key="2">
    <source>
        <dbReference type="SAM" id="Coils"/>
    </source>
</evidence>
<accession>A0A0U1LLV7</accession>